<dbReference type="InterPro" id="IPR012347">
    <property type="entry name" value="Ferritin-like"/>
</dbReference>
<protein>
    <submittedName>
        <fullName evidence="1">DUF892 domain containing protein</fullName>
    </submittedName>
</protein>
<name>A0A444W890_9FLAO</name>
<dbReference type="PANTHER" id="PTHR30565">
    <property type="entry name" value="PROTEIN YCIF"/>
    <property type="match status" value="1"/>
</dbReference>
<comment type="caution">
    <text evidence="1">The sequence shown here is derived from an EMBL/GenBank/DDBJ whole genome shotgun (WGS) entry which is preliminary data.</text>
</comment>
<dbReference type="InterPro" id="IPR010287">
    <property type="entry name" value="DUF892_YciF-like"/>
</dbReference>
<dbReference type="AlphaFoldDB" id="A0A444W890"/>
<dbReference type="OrthoDB" id="9795056at2"/>
<dbReference type="InterPro" id="IPR009078">
    <property type="entry name" value="Ferritin-like_SF"/>
</dbReference>
<sequence>MQLNVIKKDGDETRELRSLFEKQLSEVNWSEKRLLTVFPLIIKNCYSKDLIFILEKHVKNTLIRLGRLQLIYKAIGLPPVETEYKALTCLIDEVDELLKQTKKGVVRDAGIIAAIQKMEHYKIAAYGTMRAYALALREEDIIQLLEDCLKEEKNTDMQLTQIAESHINIEAADKEI</sequence>
<dbReference type="SUPFAM" id="SSF47240">
    <property type="entry name" value="Ferritin-like"/>
    <property type="match status" value="1"/>
</dbReference>
<dbReference type="Gene3D" id="1.20.1260.10">
    <property type="match status" value="1"/>
</dbReference>
<dbReference type="PANTHER" id="PTHR30565:SF9">
    <property type="entry name" value="PROTEIN YCIF"/>
    <property type="match status" value="1"/>
</dbReference>
<dbReference type="InterPro" id="IPR047114">
    <property type="entry name" value="YciF"/>
</dbReference>
<evidence type="ECO:0000313" key="1">
    <source>
        <dbReference type="EMBL" id="RYJ42111.1"/>
    </source>
</evidence>
<dbReference type="RefSeq" id="WP_129751611.1">
    <property type="nucleotide sequence ID" value="NZ_JUIW01000008.1"/>
</dbReference>
<accession>A0A444W890</accession>
<dbReference type="EMBL" id="JUIW01000008">
    <property type="protein sequence ID" value="RYJ42111.1"/>
    <property type="molecule type" value="Genomic_DNA"/>
</dbReference>
<dbReference type="Proteomes" id="UP000289775">
    <property type="component" value="Unassembled WGS sequence"/>
</dbReference>
<dbReference type="Pfam" id="PF05974">
    <property type="entry name" value="DUF892"/>
    <property type="match status" value="1"/>
</dbReference>
<proteinExistence type="predicted"/>
<evidence type="ECO:0000313" key="2">
    <source>
        <dbReference type="Proteomes" id="UP000289775"/>
    </source>
</evidence>
<gene>
    <name evidence="1" type="ORF">NU09_2515</name>
</gene>
<organism evidence="1 2">
    <name type="scientific">Flavobacterium beibuense</name>
    <dbReference type="NCBI Taxonomy" id="657326"/>
    <lineage>
        <taxon>Bacteria</taxon>
        <taxon>Pseudomonadati</taxon>
        <taxon>Bacteroidota</taxon>
        <taxon>Flavobacteriia</taxon>
        <taxon>Flavobacteriales</taxon>
        <taxon>Flavobacteriaceae</taxon>
        <taxon>Flavobacterium</taxon>
    </lineage>
</organism>
<reference evidence="1 2" key="1">
    <citation type="submission" date="2014-12" db="EMBL/GenBank/DDBJ databases">
        <title>Genome sequence of Flavobacterium beibuense RSKm HC5.</title>
        <authorList>
            <person name="Kim J.F."/>
            <person name="Song J.Y."/>
            <person name="Kwak M.-J."/>
            <person name="Lee S.-W."/>
        </authorList>
    </citation>
    <scope>NUCLEOTIDE SEQUENCE [LARGE SCALE GENOMIC DNA]</scope>
    <source>
        <strain evidence="1 2">RSKm HC5</strain>
    </source>
</reference>
<keyword evidence="2" id="KW-1185">Reference proteome</keyword>